<dbReference type="Proteomes" id="UP000766486">
    <property type="component" value="Unassembled WGS sequence"/>
</dbReference>
<protein>
    <recommendedName>
        <fullName evidence="3">F-box domain-containing protein</fullName>
    </recommendedName>
</protein>
<keyword evidence="2" id="KW-1185">Reference proteome</keyword>
<dbReference type="EMBL" id="CABFNS010000583">
    <property type="protein sequence ID" value="VUC22417.1"/>
    <property type="molecule type" value="Genomic_DNA"/>
</dbReference>
<gene>
    <name evidence="1" type="ORF">CLO192961_LOCUS85516</name>
</gene>
<name>A0ABY6TVN3_BIOOC</name>
<sequence>MAIPRLCDELLLRVIEFSDIETISSLKKIPGLTNLMESYERSIMKNIHRMSTPVAPDEGHSPFVLTYDLSDLEVSVSGLNLDKEPGSQDSAQGKPDLTHMNSFVVLEKLRKRDNELEILLRAPYFLLERGPGATPPSWPAFPNKDSKSLLRSLLKRAIDRCGVLADMEGRAVVDVGKPSQWYDYMPESGGDTATTHNNSYSAWMAMCATEHEIKSELVPKRTLELQMEYLESLSFDSLVELHFLGTYLAECRRMASPKTAPMELEDFIQEHLFQESILRHGSWTLYGEIRGYGARSAHCRQMRDKILEEMVFRSYEENPAWDMVHLEGLRAAVHSILLRRVGGVDIWEIGALRAQVYKRVGAMIGAPDAFKNPPSLATRPTWCEHVNYWWY</sequence>
<evidence type="ECO:0000313" key="1">
    <source>
        <dbReference type="EMBL" id="VUC22417.1"/>
    </source>
</evidence>
<organism evidence="1 2">
    <name type="scientific">Bionectria ochroleuca</name>
    <name type="common">Gliocladium roseum</name>
    <dbReference type="NCBI Taxonomy" id="29856"/>
    <lineage>
        <taxon>Eukaryota</taxon>
        <taxon>Fungi</taxon>
        <taxon>Dikarya</taxon>
        <taxon>Ascomycota</taxon>
        <taxon>Pezizomycotina</taxon>
        <taxon>Sordariomycetes</taxon>
        <taxon>Hypocreomycetidae</taxon>
        <taxon>Hypocreales</taxon>
        <taxon>Bionectriaceae</taxon>
        <taxon>Clonostachys</taxon>
    </lineage>
</organism>
<accession>A0ABY6TVN3</accession>
<evidence type="ECO:0008006" key="3">
    <source>
        <dbReference type="Google" id="ProtNLM"/>
    </source>
</evidence>
<comment type="caution">
    <text evidence="1">The sequence shown here is derived from an EMBL/GenBank/DDBJ whole genome shotgun (WGS) entry which is preliminary data.</text>
</comment>
<reference evidence="1 2" key="1">
    <citation type="submission" date="2019-06" db="EMBL/GenBank/DDBJ databases">
        <authorList>
            <person name="Broberg M."/>
        </authorList>
    </citation>
    <scope>NUCLEOTIDE SEQUENCE [LARGE SCALE GENOMIC DNA]</scope>
</reference>
<proteinExistence type="predicted"/>
<evidence type="ECO:0000313" key="2">
    <source>
        <dbReference type="Proteomes" id="UP000766486"/>
    </source>
</evidence>